<keyword evidence="1" id="KW-1133">Transmembrane helix</keyword>
<organism evidence="2">
    <name type="scientific">uncultured Caudovirales phage</name>
    <dbReference type="NCBI Taxonomy" id="2100421"/>
    <lineage>
        <taxon>Viruses</taxon>
        <taxon>Duplodnaviria</taxon>
        <taxon>Heunggongvirae</taxon>
        <taxon>Uroviricota</taxon>
        <taxon>Caudoviricetes</taxon>
        <taxon>Peduoviridae</taxon>
        <taxon>Maltschvirus</taxon>
        <taxon>Maltschvirus maltsch</taxon>
    </lineage>
</organism>
<name>A0A6J5NEU5_9CAUD</name>
<gene>
    <name evidence="2" type="ORF">UFOVP690_23</name>
</gene>
<keyword evidence="1" id="KW-0472">Membrane</keyword>
<accession>A0A6J5NEU5</accession>
<feature type="transmembrane region" description="Helical" evidence="1">
    <location>
        <begin position="53"/>
        <end position="79"/>
    </location>
</feature>
<reference evidence="2" key="1">
    <citation type="submission" date="2020-04" db="EMBL/GenBank/DDBJ databases">
        <authorList>
            <person name="Chiriac C."/>
            <person name="Salcher M."/>
            <person name="Ghai R."/>
            <person name="Kavagutti S V."/>
        </authorList>
    </citation>
    <scope>NUCLEOTIDE SEQUENCE</scope>
</reference>
<sequence>MTIFLTIVFLVHLISWVLYQKHQFNERDLYATKPQEAYKQNKKWHFWKGINHLSVYAVLWATFGFYAMFVFATCFWLGFDILCNVILLKRPAFYVGVTADTDRFIRKIAEFVKIKPELASVLIKIIILLLLIILK</sequence>
<evidence type="ECO:0000313" key="2">
    <source>
        <dbReference type="EMBL" id="CAB4157423.1"/>
    </source>
</evidence>
<dbReference type="EMBL" id="LR796662">
    <property type="protein sequence ID" value="CAB4157423.1"/>
    <property type="molecule type" value="Genomic_DNA"/>
</dbReference>
<keyword evidence="1" id="KW-0812">Transmembrane</keyword>
<proteinExistence type="predicted"/>
<evidence type="ECO:0000256" key="1">
    <source>
        <dbReference type="SAM" id="Phobius"/>
    </source>
</evidence>
<protein>
    <submittedName>
        <fullName evidence="2">Uncharacterized protein</fullName>
    </submittedName>
</protein>
<feature type="transmembrane region" description="Helical" evidence="1">
    <location>
        <begin position="116"/>
        <end position="134"/>
    </location>
</feature>